<proteinExistence type="predicted"/>
<feature type="transmembrane region" description="Helical" evidence="1">
    <location>
        <begin position="375"/>
        <end position="391"/>
    </location>
</feature>
<organism evidence="3 4">
    <name type="scientific">Rhodovastum atsumiense</name>
    <dbReference type="NCBI Taxonomy" id="504468"/>
    <lineage>
        <taxon>Bacteria</taxon>
        <taxon>Pseudomonadati</taxon>
        <taxon>Pseudomonadota</taxon>
        <taxon>Alphaproteobacteria</taxon>
        <taxon>Acetobacterales</taxon>
        <taxon>Acetobacteraceae</taxon>
        <taxon>Rhodovastum</taxon>
    </lineage>
</organism>
<keyword evidence="1" id="KW-0812">Transmembrane</keyword>
<feature type="transmembrane region" description="Helical" evidence="1">
    <location>
        <begin position="397"/>
        <end position="421"/>
    </location>
</feature>
<evidence type="ECO:0000256" key="1">
    <source>
        <dbReference type="SAM" id="Phobius"/>
    </source>
</evidence>
<gene>
    <name evidence="3" type="ORF">F1189_27625</name>
</gene>
<dbReference type="InterPro" id="IPR002921">
    <property type="entry name" value="Fungal_lipase-type"/>
</dbReference>
<dbReference type="Proteomes" id="UP000325255">
    <property type="component" value="Unassembled WGS sequence"/>
</dbReference>
<name>A0A5M6IKH5_9PROT</name>
<dbReference type="OrthoDB" id="5188517at2"/>
<dbReference type="Gene3D" id="3.40.50.1820">
    <property type="entry name" value="alpha/beta hydrolase"/>
    <property type="match status" value="1"/>
</dbReference>
<dbReference type="SUPFAM" id="SSF53474">
    <property type="entry name" value="alpha/beta-Hydrolases"/>
    <property type="match status" value="1"/>
</dbReference>
<dbReference type="EMBL" id="VWPK01000069">
    <property type="protein sequence ID" value="KAA5608761.1"/>
    <property type="molecule type" value="Genomic_DNA"/>
</dbReference>
<evidence type="ECO:0000259" key="2">
    <source>
        <dbReference type="Pfam" id="PF01764"/>
    </source>
</evidence>
<dbReference type="AlphaFoldDB" id="A0A5M6IKH5"/>
<dbReference type="InterPro" id="IPR029058">
    <property type="entry name" value="AB_hydrolase_fold"/>
</dbReference>
<protein>
    <recommendedName>
        <fullName evidence="2">Fungal lipase-type domain-containing protein</fullName>
    </recommendedName>
</protein>
<accession>A0A5M6IKH5</accession>
<keyword evidence="1" id="KW-0472">Membrane</keyword>
<evidence type="ECO:0000313" key="4">
    <source>
        <dbReference type="Proteomes" id="UP000325255"/>
    </source>
</evidence>
<sequence length="506" mass="55729">MRGHPVMVLPEDGETVAPPQQDIWETSEELRQMVGNLMQRGVRAIPVRSGQCGRRFRSGDSDWRSTSGPRFCCTPAWREGCRRALEYSKTLVYLVHGMWGRGLFRVGPGKEPRWFEKNSAFFRQLTAKLGGESSSLEVVPFNWSGANSLVDRYEAAAELASRIEKDLPPLVRTRVIILGHSHGGNIALMASHMLRGSPGRGAVSVDVVTLATPFVRLVPAQATRRSENGPTILGVTVAAHLVVFHLWHLEPVRHAVSYLCMTLPKALLGPTLLLSFTLLALLVDLACVPFIGLPRSGSSIAGTRLQRYAVRRRDRLLAHCPQTPVGEGSRLLVVRGFNDEANMALVAGSIGNWLSSWVHCIGGVTVIQLMAPRKWPLFLLAAAALLLGPMLDWVELVPWHLAAPILGEPVVTAFCLMLAAGPLKCVYGREMFFWSNLVEVSADSVPDVSGAVDVVTLLPIFQQDDPLLRKWRTRHSIHESKVCVDALVDWILMGSVANSRCDWNEV</sequence>
<feature type="transmembrane region" description="Helical" evidence="1">
    <location>
        <begin position="267"/>
        <end position="291"/>
    </location>
</feature>
<reference evidence="3 4" key="1">
    <citation type="submission" date="2019-09" db="EMBL/GenBank/DDBJ databases">
        <title>Genome sequence of Rhodovastum atsumiense, a diverse member of the Acetobacteraceae family of non-sulfur purple photosynthetic bacteria.</title>
        <authorList>
            <person name="Meyer T."/>
            <person name="Kyndt J."/>
        </authorList>
    </citation>
    <scope>NUCLEOTIDE SEQUENCE [LARGE SCALE GENOMIC DNA]</scope>
    <source>
        <strain evidence="3 4">DSM 21279</strain>
    </source>
</reference>
<keyword evidence="1" id="KW-1133">Transmembrane helix</keyword>
<keyword evidence="4" id="KW-1185">Reference proteome</keyword>
<dbReference type="Pfam" id="PF01764">
    <property type="entry name" value="Lipase_3"/>
    <property type="match status" value="1"/>
</dbReference>
<feature type="domain" description="Fungal lipase-type" evidence="2">
    <location>
        <begin position="163"/>
        <end position="215"/>
    </location>
</feature>
<evidence type="ECO:0000313" key="3">
    <source>
        <dbReference type="EMBL" id="KAA5608761.1"/>
    </source>
</evidence>
<comment type="caution">
    <text evidence="3">The sequence shown here is derived from an EMBL/GenBank/DDBJ whole genome shotgun (WGS) entry which is preliminary data.</text>
</comment>